<organism evidence="1">
    <name type="scientific">Arundo donax</name>
    <name type="common">Giant reed</name>
    <name type="synonym">Donax arundinaceus</name>
    <dbReference type="NCBI Taxonomy" id="35708"/>
    <lineage>
        <taxon>Eukaryota</taxon>
        <taxon>Viridiplantae</taxon>
        <taxon>Streptophyta</taxon>
        <taxon>Embryophyta</taxon>
        <taxon>Tracheophyta</taxon>
        <taxon>Spermatophyta</taxon>
        <taxon>Magnoliopsida</taxon>
        <taxon>Liliopsida</taxon>
        <taxon>Poales</taxon>
        <taxon>Poaceae</taxon>
        <taxon>PACMAD clade</taxon>
        <taxon>Arundinoideae</taxon>
        <taxon>Arundineae</taxon>
        <taxon>Arundo</taxon>
    </lineage>
</organism>
<name>A0A0A9F113_ARUDO</name>
<evidence type="ECO:0000313" key="1">
    <source>
        <dbReference type="EMBL" id="JAE06012.1"/>
    </source>
</evidence>
<reference evidence="1" key="2">
    <citation type="journal article" date="2015" name="Data Brief">
        <title>Shoot transcriptome of the giant reed, Arundo donax.</title>
        <authorList>
            <person name="Barrero R.A."/>
            <person name="Guerrero F.D."/>
            <person name="Moolhuijzen P."/>
            <person name="Goolsby J.A."/>
            <person name="Tidwell J."/>
            <person name="Bellgard S.E."/>
            <person name="Bellgard M.I."/>
        </authorList>
    </citation>
    <scope>NUCLEOTIDE SEQUENCE</scope>
    <source>
        <tissue evidence="1">Shoot tissue taken approximately 20 cm above the soil surface</tissue>
    </source>
</reference>
<dbReference type="EMBL" id="GBRH01191884">
    <property type="protein sequence ID" value="JAE06012.1"/>
    <property type="molecule type" value="Transcribed_RNA"/>
</dbReference>
<dbReference type="AlphaFoldDB" id="A0A0A9F113"/>
<sequence>MLIHYMYINKKTEVKYIKYNDKPNKSLYSEPVVIAERVT</sequence>
<protein>
    <submittedName>
        <fullName evidence="1">Uncharacterized protein</fullName>
    </submittedName>
</protein>
<reference evidence="1" key="1">
    <citation type="submission" date="2014-09" db="EMBL/GenBank/DDBJ databases">
        <authorList>
            <person name="Magalhaes I.L.F."/>
            <person name="Oliveira U."/>
            <person name="Santos F.R."/>
            <person name="Vidigal T.H.D.A."/>
            <person name="Brescovit A.D."/>
            <person name="Santos A.J."/>
        </authorList>
    </citation>
    <scope>NUCLEOTIDE SEQUENCE</scope>
    <source>
        <tissue evidence="1">Shoot tissue taken approximately 20 cm above the soil surface</tissue>
    </source>
</reference>
<proteinExistence type="predicted"/>
<accession>A0A0A9F113</accession>